<dbReference type="GO" id="GO:0000226">
    <property type="term" value="P:microtubule cytoskeleton organization"/>
    <property type="evidence" value="ECO:0007669"/>
    <property type="project" value="TreeGrafter"/>
</dbReference>
<dbReference type="GO" id="GO:0021952">
    <property type="term" value="P:central nervous system projection neuron axonogenesis"/>
    <property type="evidence" value="ECO:0007669"/>
    <property type="project" value="TreeGrafter"/>
</dbReference>
<keyword evidence="5" id="KW-0206">Cytoskeleton</keyword>
<evidence type="ECO:0000256" key="3">
    <source>
        <dbReference type="ARBA" id="ARBA00016840"/>
    </source>
</evidence>
<dbReference type="GO" id="GO:0005856">
    <property type="term" value="C:cytoskeleton"/>
    <property type="evidence" value="ECO:0007669"/>
    <property type="project" value="UniProtKB-SubCell"/>
</dbReference>
<protein>
    <recommendedName>
        <fullName evidence="3">KIF-binding protein</fullName>
    </recommendedName>
</protein>
<reference evidence="8" key="1">
    <citation type="submission" date="2025-08" db="UniProtKB">
        <authorList>
            <consortium name="RefSeq"/>
        </authorList>
    </citation>
    <scope>IDENTIFICATION</scope>
</reference>
<dbReference type="Proteomes" id="UP000515204">
    <property type="component" value="Unplaced"/>
</dbReference>
<sequence length="531" mass="61611">MSTNESTSEQKRRSVESASATEPVETIESSEDSTIDVDEKFVRVLQSSHMISESIKDGCPSKKQNKMIKVIKSKMDQLYRDINTSKVVNTDNVVCLAQAYLHLFRIYANSIDDSQLNIAESHINKCVSLLEGKETERKVILTAVDVYYYLSHFYRKLNKYESSLITSTKILQLYVTYTTDKEYISPINVVSSFISDKQEDSEYLLEQNCIKVLQDLLAESGSPKADKTTGHTVIDKIAVSKYMLLKRLVNRISRLDYVKWVSHLMSLADILLRFEHFTEARDHLAAASFLMKEYYQEVYAKTDEKYPDKKISLFEVYQKTTTHIDMHWAKYGLKLMRSSHENLLRNVEDKPCTICKFEPSSVKKFEEWPNEAFTDVKICLNEFSAEMAGEYLTSYTDAKAVFATVLAHLKKALQYIVPECHLSQYVEIMHDTANAYKYLARYEQDAIKQAKLHKRRICTLMDINMLDIETDQNLFHPTWFEIAIAHSNVLDTNTEKFRYNNNKFNEELLNGTIESVENIIENWSLYLNHFS</sequence>
<evidence type="ECO:0000256" key="4">
    <source>
        <dbReference type="ARBA" id="ARBA00022490"/>
    </source>
</evidence>
<dbReference type="Pfam" id="PF12309">
    <property type="entry name" value="KBP_C"/>
    <property type="match status" value="1"/>
</dbReference>
<organism evidence="7 8">
    <name type="scientific">Dinoponera quadriceps</name>
    <name type="common">South American ant</name>
    <dbReference type="NCBI Taxonomy" id="609295"/>
    <lineage>
        <taxon>Eukaryota</taxon>
        <taxon>Metazoa</taxon>
        <taxon>Ecdysozoa</taxon>
        <taxon>Arthropoda</taxon>
        <taxon>Hexapoda</taxon>
        <taxon>Insecta</taxon>
        <taxon>Pterygota</taxon>
        <taxon>Neoptera</taxon>
        <taxon>Endopterygota</taxon>
        <taxon>Hymenoptera</taxon>
        <taxon>Apocrita</taxon>
        <taxon>Aculeata</taxon>
        <taxon>Formicoidea</taxon>
        <taxon>Formicidae</taxon>
        <taxon>Ponerinae</taxon>
        <taxon>Ponerini</taxon>
        <taxon>Dinoponera</taxon>
    </lineage>
</organism>
<dbReference type="GO" id="GO:1990535">
    <property type="term" value="P:neuron projection maintenance"/>
    <property type="evidence" value="ECO:0007669"/>
    <property type="project" value="TreeGrafter"/>
</dbReference>
<dbReference type="AlphaFoldDB" id="A0A6P3XA28"/>
<evidence type="ECO:0000256" key="5">
    <source>
        <dbReference type="ARBA" id="ARBA00023212"/>
    </source>
</evidence>
<proteinExistence type="inferred from homology"/>
<name>A0A6P3XA28_DINQU</name>
<gene>
    <name evidence="8" type="primary">LOC106744747</name>
</gene>
<dbReference type="KEGG" id="dqu:106744747"/>
<evidence type="ECO:0000256" key="1">
    <source>
        <dbReference type="ARBA" id="ARBA00004245"/>
    </source>
</evidence>
<comment type="similarity">
    <text evidence="2">Belongs to the KIF-binding protein family.</text>
</comment>
<dbReference type="RefSeq" id="XP_014475251.1">
    <property type="nucleotide sequence ID" value="XM_014619765.1"/>
</dbReference>
<dbReference type="OrthoDB" id="7554864at2759"/>
<dbReference type="GeneID" id="106744747"/>
<accession>A0A6P3XA28</accession>
<keyword evidence="4" id="KW-0963">Cytoplasm</keyword>
<feature type="region of interest" description="Disordered" evidence="6">
    <location>
        <begin position="1"/>
        <end position="33"/>
    </location>
</feature>
<evidence type="ECO:0000313" key="7">
    <source>
        <dbReference type="Proteomes" id="UP000515204"/>
    </source>
</evidence>
<evidence type="ECO:0000313" key="8">
    <source>
        <dbReference type="RefSeq" id="XP_014475251.1"/>
    </source>
</evidence>
<evidence type="ECO:0000256" key="2">
    <source>
        <dbReference type="ARBA" id="ARBA00010305"/>
    </source>
</evidence>
<keyword evidence="7" id="KW-1185">Reference proteome</keyword>
<evidence type="ECO:0000256" key="6">
    <source>
        <dbReference type="SAM" id="MobiDB-lite"/>
    </source>
</evidence>
<dbReference type="PANTHER" id="PTHR46321:SF1">
    <property type="entry name" value="KIF-BINDING PROTEIN"/>
    <property type="match status" value="1"/>
</dbReference>
<dbReference type="InterPro" id="IPR022083">
    <property type="entry name" value="KBP"/>
</dbReference>
<dbReference type="PANTHER" id="PTHR46321">
    <property type="entry name" value="KIF1-BINDING PROTEIN"/>
    <property type="match status" value="1"/>
</dbReference>
<comment type="subcellular location">
    <subcellularLocation>
        <location evidence="1">Cytoplasm</location>
        <location evidence="1">Cytoskeleton</location>
    </subcellularLocation>
</comment>